<name>A0A538TH99_UNCEI</name>
<dbReference type="SUPFAM" id="SSF53901">
    <property type="entry name" value="Thiolase-like"/>
    <property type="match status" value="2"/>
</dbReference>
<evidence type="ECO:0000256" key="6">
    <source>
        <dbReference type="ARBA" id="ARBA00022679"/>
    </source>
</evidence>
<comment type="pathway">
    <text evidence="1 11">Lipid metabolism; fatty acid biosynthesis.</text>
</comment>
<keyword evidence="7" id="KW-0276">Fatty acid metabolism</keyword>
<evidence type="ECO:0000256" key="2">
    <source>
        <dbReference type="ARBA" id="ARBA00008467"/>
    </source>
</evidence>
<evidence type="ECO:0000256" key="10">
    <source>
        <dbReference type="ARBA" id="ARBA00023315"/>
    </source>
</evidence>
<dbReference type="NCBIfam" id="TIGR03150">
    <property type="entry name" value="fabF"/>
    <property type="match status" value="1"/>
</dbReference>
<feature type="active site" description="For beta-ketoacyl synthase activity" evidence="12">
    <location>
        <position position="172"/>
    </location>
</feature>
<dbReference type="GO" id="GO:0005829">
    <property type="term" value="C:cytosol"/>
    <property type="evidence" value="ECO:0007669"/>
    <property type="project" value="TreeGrafter"/>
</dbReference>
<evidence type="ECO:0000256" key="13">
    <source>
        <dbReference type="RuleBase" id="RU003694"/>
    </source>
</evidence>
<keyword evidence="9 11" id="KW-0275">Fatty acid biosynthesis</keyword>
<evidence type="ECO:0000313" key="18">
    <source>
        <dbReference type="Proteomes" id="UP000319829"/>
    </source>
</evidence>
<dbReference type="Gene3D" id="3.40.47.10">
    <property type="match status" value="1"/>
</dbReference>
<comment type="catalytic activity">
    <reaction evidence="11">
        <text>a fatty acyl-[ACP] + malonyl-[ACP] + H(+) = a 3-oxoacyl-[ACP] + holo-[ACP] + CO2</text>
        <dbReference type="Rhea" id="RHEA:22836"/>
        <dbReference type="Rhea" id="RHEA-COMP:9623"/>
        <dbReference type="Rhea" id="RHEA-COMP:9685"/>
        <dbReference type="Rhea" id="RHEA-COMP:9916"/>
        <dbReference type="Rhea" id="RHEA-COMP:14125"/>
        <dbReference type="ChEBI" id="CHEBI:15378"/>
        <dbReference type="ChEBI" id="CHEBI:16526"/>
        <dbReference type="ChEBI" id="CHEBI:64479"/>
        <dbReference type="ChEBI" id="CHEBI:78449"/>
        <dbReference type="ChEBI" id="CHEBI:78776"/>
        <dbReference type="ChEBI" id="CHEBI:138651"/>
    </reaction>
</comment>
<dbReference type="InterPro" id="IPR017568">
    <property type="entry name" value="3-oxoacyl-ACP_synth-2"/>
</dbReference>
<evidence type="ECO:0000256" key="4">
    <source>
        <dbReference type="ARBA" id="ARBA00014657"/>
    </source>
</evidence>
<evidence type="ECO:0000256" key="9">
    <source>
        <dbReference type="ARBA" id="ARBA00023160"/>
    </source>
</evidence>
<evidence type="ECO:0000313" key="15">
    <source>
        <dbReference type="EMBL" id="TMQ56023.1"/>
    </source>
</evidence>
<reference evidence="17 18" key="1">
    <citation type="journal article" date="2019" name="Nat. Microbiol.">
        <title>Mediterranean grassland soil C-N compound turnover is dependent on rainfall and depth, and is mediated by genomically divergent microorganisms.</title>
        <authorList>
            <person name="Diamond S."/>
            <person name="Andeer P.F."/>
            <person name="Li Z."/>
            <person name="Crits-Christoph A."/>
            <person name="Burstein D."/>
            <person name="Anantharaman K."/>
            <person name="Lane K.R."/>
            <person name="Thomas B.C."/>
            <person name="Pan C."/>
            <person name="Northen T.R."/>
            <person name="Banfield J.F."/>
        </authorList>
    </citation>
    <scope>NUCLEOTIDE SEQUENCE [LARGE SCALE GENOMIC DNA]</scope>
    <source>
        <strain evidence="15">WS_4</strain>
        <strain evidence="16">WS_7</strain>
    </source>
</reference>
<dbReference type="GO" id="GO:0004315">
    <property type="term" value="F:3-oxoacyl-[acyl-carrier-protein] synthase activity"/>
    <property type="evidence" value="ECO:0007669"/>
    <property type="project" value="UniProtKB-UniRule"/>
</dbReference>
<gene>
    <name evidence="16" type="primary">fabF</name>
    <name evidence="15" type="ORF">E6K74_01310</name>
    <name evidence="16" type="ORF">E6K77_06030</name>
</gene>
<dbReference type="CDD" id="cd00834">
    <property type="entry name" value="KAS_I_II"/>
    <property type="match status" value="1"/>
</dbReference>
<dbReference type="PANTHER" id="PTHR11712">
    <property type="entry name" value="POLYKETIDE SYNTHASE-RELATED"/>
    <property type="match status" value="1"/>
</dbReference>
<evidence type="ECO:0000259" key="14">
    <source>
        <dbReference type="PROSITE" id="PS52004"/>
    </source>
</evidence>
<dbReference type="Proteomes" id="UP000319829">
    <property type="component" value="Unassembled WGS sequence"/>
</dbReference>
<dbReference type="PANTHER" id="PTHR11712:SF336">
    <property type="entry name" value="3-OXOACYL-[ACYL-CARRIER-PROTEIN] SYNTHASE, MITOCHONDRIAL"/>
    <property type="match status" value="1"/>
</dbReference>
<dbReference type="FunFam" id="3.40.47.10:FF:000018">
    <property type="entry name" value="3-oxoacyl-[acyl-carrier-protein] synthase 2"/>
    <property type="match status" value="1"/>
</dbReference>
<proteinExistence type="inferred from homology"/>
<evidence type="ECO:0000256" key="12">
    <source>
        <dbReference type="PIRSR" id="PIRSR000447-1"/>
    </source>
</evidence>
<dbReference type="Proteomes" id="UP000317366">
    <property type="component" value="Unassembled WGS sequence"/>
</dbReference>
<dbReference type="EMBL" id="VBOU01000008">
    <property type="protein sequence ID" value="TMQ56023.1"/>
    <property type="molecule type" value="Genomic_DNA"/>
</dbReference>
<dbReference type="InterPro" id="IPR014030">
    <property type="entry name" value="Ketoacyl_synth_N"/>
</dbReference>
<dbReference type="UniPathway" id="UPA00094"/>
<dbReference type="PROSITE" id="PS52004">
    <property type="entry name" value="KS3_2"/>
    <property type="match status" value="1"/>
</dbReference>
<keyword evidence="5 11" id="KW-0444">Lipid biosynthesis</keyword>
<dbReference type="EC" id="2.3.1.179" evidence="3 11"/>
<sequence>MIAPTIKRRVALTGIGVVTPIGTGRKDFWDGVRAGRRGVGPLTRFDASALRTRIAGEIQAFDPASFFSPKRAGRLDRFGHLSIAAAQLAIEDAGLAIGEGFHAVPETELGVTIGSALGGVPSAEADHAAFLESGLRSVPPSLAIRVFAGAGACNVAIAFGARGPVLGNSNSCASGAIAIGEAFRMIRDGEARAMIAGGVEAPLAPLTFAAFTVIKAMSTANDEPARASRPFDARRDGFVMAEGAAILILEDLAHALRRDARIYAELAGFATTNDAFHMTAPQPQGRDAARAMRIAIRDAGLLPEEIEAVNAHGSSTVLNDRTETLAIKEVLGDRARRVPVSGTKGLHAHALGASGAMEAAIASLTVSEGFLPATANLDHPDPECDLDYVPRVGRSIPVRTVISNSFGFGGTNACLVFKSLAV</sequence>
<accession>A0A538TH99</accession>
<protein>
    <recommendedName>
        <fullName evidence="4 11">3-oxoacyl-[acyl-carrier-protein] synthase 2</fullName>
        <ecNumber evidence="3 11">2.3.1.179</ecNumber>
    </recommendedName>
</protein>
<evidence type="ECO:0000256" key="7">
    <source>
        <dbReference type="ARBA" id="ARBA00022832"/>
    </source>
</evidence>
<dbReference type="Pfam" id="PF02801">
    <property type="entry name" value="Ketoacyl-synt_C"/>
    <property type="match status" value="1"/>
</dbReference>
<evidence type="ECO:0000256" key="1">
    <source>
        <dbReference type="ARBA" id="ARBA00005194"/>
    </source>
</evidence>
<dbReference type="InterPro" id="IPR020841">
    <property type="entry name" value="PKS_Beta-ketoAc_synthase_dom"/>
</dbReference>
<comment type="caution">
    <text evidence="16">The sequence shown here is derived from an EMBL/GenBank/DDBJ whole genome shotgun (WGS) entry which is preliminary data.</text>
</comment>
<evidence type="ECO:0000256" key="8">
    <source>
        <dbReference type="ARBA" id="ARBA00023098"/>
    </source>
</evidence>
<comment type="function">
    <text evidence="11">Involved in the type II fatty acid elongation cycle. Catalyzes the elongation of a wide range of acyl-ACP by the addition of two carbons from malonyl-ACP to an acyl acceptor. Can efficiently catalyze the conversion of palmitoleoyl-ACP (cis-hexadec-9-enoyl-ACP) to cis-vaccenoyl-ACP (cis-octadec-11-enoyl-ACP), an essential step in the thermal regulation of fatty acid composition.</text>
</comment>
<evidence type="ECO:0000256" key="11">
    <source>
        <dbReference type="PIRNR" id="PIRNR000447"/>
    </source>
</evidence>
<comment type="similarity">
    <text evidence="2 11 13">Belongs to the thiolase-like superfamily. Beta-ketoacyl-ACP synthases family.</text>
</comment>
<dbReference type="EMBL" id="VBOX01000065">
    <property type="protein sequence ID" value="TMQ62988.1"/>
    <property type="molecule type" value="Genomic_DNA"/>
</dbReference>
<evidence type="ECO:0000256" key="5">
    <source>
        <dbReference type="ARBA" id="ARBA00022516"/>
    </source>
</evidence>
<evidence type="ECO:0000256" key="3">
    <source>
        <dbReference type="ARBA" id="ARBA00012356"/>
    </source>
</evidence>
<feature type="domain" description="Ketosynthase family 3 (KS3)" evidence="14">
    <location>
        <begin position="7"/>
        <end position="419"/>
    </location>
</feature>
<keyword evidence="6 11" id="KW-0808">Transferase</keyword>
<comment type="catalytic activity">
    <reaction evidence="11">
        <text>(9Z)-hexadecenoyl-[ACP] + malonyl-[ACP] + H(+) = 3-oxo-(11Z)-octadecenoyl-[ACP] + holo-[ACP] + CO2</text>
        <dbReference type="Rhea" id="RHEA:55040"/>
        <dbReference type="Rhea" id="RHEA-COMP:9623"/>
        <dbReference type="Rhea" id="RHEA-COMP:9685"/>
        <dbReference type="Rhea" id="RHEA-COMP:10800"/>
        <dbReference type="Rhea" id="RHEA-COMP:14074"/>
        <dbReference type="ChEBI" id="CHEBI:15378"/>
        <dbReference type="ChEBI" id="CHEBI:16526"/>
        <dbReference type="ChEBI" id="CHEBI:64479"/>
        <dbReference type="ChEBI" id="CHEBI:78449"/>
        <dbReference type="ChEBI" id="CHEBI:83989"/>
        <dbReference type="ChEBI" id="CHEBI:138538"/>
        <dbReference type="EC" id="2.3.1.179"/>
    </reaction>
</comment>
<dbReference type="PIRSF" id="PIRSF000447">
    <property type="entry name" value="KAS_II"/>
    <property type="match status" value="1"/>
</dbReference>
<keyword evidence="10 11" id="KW-0012">Acyltransferase</keyword>
<dbReference type="InterPro" id="IPR016039">
    <property type="entry name" value="Thiolase-like"/>
</dbReference>
<evidence type="ECO:0000313" key="16">
    <source>
        <dbReference type="EMBL" id="TMQ62988.1"/>
    </source>
</evidence>
<keyword evidence="8" id="KW-0443">Lipid metabolism</keyword>
<dbReference type="Pfam" id="PF00109">
    <property type="entry name" value="ketoacyl-synt"/>
    <property type="match status" value="1"/>
</dbReference>
<dbReference type="GO" id="GO:0006633">
    <property type="term" value="P:fatty acid biosynthetic process"/>
    <property type="evidence" value="ECO:0007669"/>
    <property type="project" value="UniProtKB-UniRule"/>
</dbReference>
<dbReference type="InterPro" id="IPR014031">
    <property type="entry name" value="Ketoacyl_synth_C"/>
</dbReference>
<dbReference type="AlphaFoldDB" id="A0A538TH99"/>
<dbReference type="NCBIfam" id="NF005589">
    <property type="entry name" value="PRK07314.1"/>
    <property type="match status" value="1"/>
</dbReference>
<dbReference type="InterPro" id="IPR000794">
    <property type="entry name" value="Beta-ketoacyl_synthase"/>
</dbReference>
<dbReference type="SMART" id="SM00825">
    <property type="entry name" value="PKS_KS"/>
    <property type="match status" value="1"/>
</dbReference>
<evidence type="ECO:0000313" key="17">
    <source>
        <dbReference type="Proteomes" id="UP000317366"/>
    </source>
</evidence>
<organism evidence="16 17">
    <name type="scientific">Eiseniibacteriota bacterium</name>
    <dbReference type="NCBI Taxonomy" id="2212470"/>
    <lineage>
        <taxon>Bacteria</taxon>
        <taxon>Candidatus Eiseniibacteriota</taxon>
    </lineage>
</organism>